<evidence type="ECO:0000256" key="6">
    <source>
        <dbReference type="ARBA" id="ARBA00022449"/>
    </source>
</evidence>
<evidence type="ECO:0000256" key="4">
    <source>
        <dbReference type="ARBA" id="ARBA00020268"/>
    </source>
</evidence>
<dbReference type="InterPro" id="IPR002528">
    <property type="entry name" value="MATE_fam"/>
</dbReference>
<keyword evidence="11 13" id="KW-0472">Membrane</keyword>
<feature type="transmembrane region" description="Helical" evidence="13">
    <location>
        <begin position="12"/>
        <end position="36"/>
    </location>
</feature>
<feature type="transmembrane region" description="Helical" evidence="13">
    <location>
        <begin position="181"/>
        <end position="200"/>
    </location>
</feature>
<feature type="transmembrane region" description="Helical" evidence="13">
    <location>
        <begin position="396"/>
        <end position="419"/>
    </location>
</feature>
<feature type="transmembrane region" description="Helical" evidence="13">
    <location>
        <begin position="309"/>
        <end position="333"/>
    </location>
</feature>
<dbReference type="GO" id="GO:0015297">
    <property type="term" value="F:antiporter activity"/>
    <property type="evidence" value="ECO:0007669"/>
    <property type="project" value="UniProtKB-KW"/>
</dbReference>
<feature type="transmembrane region" description="Helical" evidence="13">
    <location>
        <begin position="116"/>
        <end position="134"/>
    </location>
</feature>
<dbReference type="CDD" id="cd13137">
    <property type="entry name" value="MATE_NorM_like"/>
    <property type="match status" value="1"/>
</dbReference>
<evidence type="ECO:0000256" key="5">
    <source>
        <dbReference type="ARBA" id="ARBA00022448"/>
    </source>
</evidence>
<dbReference type="OrthoDB" id="62420at2"/>
<dbReference type="GO" id="GO:0006811">
    <property type="term" value="P:monoatomic ion transport"/>
    <property type="evidence" value="ECO:0007669"/>
    <property type="project" value="UniProtKB-KW"/>
</dbReference>
<evidence type="ECO:0000256" key="11">
    <source>
        <dbReference type="ARBA" id="ARBA00023136"/>
    </source>
</evidence>
<reference evidence="14 15" key="1">
    <citation type="submission" date="2018-09" db="EMBL/GenBank/DDBJ databases">
        <title>Murine metabolic-syndrome-specific gut microbial biobank.</title>
        <authorList>
            <person name="Liu C."/>
        </authorList>
    </citation>
    <scope>NUCLEOTIDE SEQUENCE [LARGE SCALE GENOMIC DNA]</scope>
    <source>
        <strain evidence="14 15">0.1xD8-82</strain>
    </source>
</reference>
<comment type="function">
    <text evidence="1">Multidrug efflux pump.</text>
</comment>
<name>A0A3A9B2J2_9FIRM</name>
<evidence type="ECO:0000256" key="10">
    <source>
        <dbReference type="ARBA" id="ARBA00023065"/>
    </source>
</evidence>
<keyword evidence="5" id="KW-0813">Transport</keyword>
<dbReference type="InterPro" id="IPR048279">
    <property type="entry name" value="MdtK-like"/>
</dbReference>
<keyword evidence="6" id="KW-0050">Antiport</keyword>
<evidence type="ECO:0000256" key="1">
    <source>
        <dbReference type="ARBA" id="ARBA00003408"/>
    </source>
</evidence>
<dbReference type="PANTHER" id="PTHR43298:SF2">
    <property type="entry name" value="FMN_FAD EXPORTER YEEO-RELATED"/>
    <property type="match status" value="1"/>
</dbReference>
<comment type="similarity">
    <text evidence="3">Belongs to the multi antimicrobial extrusion (MATE) (TC 2.A.66.1) family.</text>
</comment>
<evidence type="ECO:0000256" key="9">
    <source>
        <dbReference type="ARBA" id="ARBA00022989"/>
    </source>
</evidence>
<feature type="transmembrane region" description="Helical" evidence="13">
    <location>
        <begin position="73"/>
        <end position="96"/>
    </location>
</feature>
<feature type="transmembrane region" description="Helical" evidence="13">
    <location>
        <begin position="155"/>
        <end position="175"/>
    </location>
</feature>
<evidence type="ECO:0000256" key="3">
    <source>
        <dbReference type="ARBA" id="ARBA00010199"/>
    </source>
</evidence>
<evidence type="ECO:0000256" key="2">
    <source>
        <dbReference type="ARBA" id="ARBA00004651"/>
    </source>
</evidence>
<evidence type="ECO:0000256" key="13">
    <source>
        <dbReference type="SAM" id="Phobius"/>
    </source>
</evidence>
<dbReference type="PIRSF" id="PIRSF006603">
    <property type="entry name" value="DinF"/>
    <property type="match status" value="1"/>
</dbReference>
<dbReference type="Pfam" id="PF01554">
    <property type="entry name" value="MatE"/>
    <property type="match status" value="2"/>
</dbReference>
<evidence type="ECO:0000313" key="15">
    <source>
        <dbReference type="Proteomes" id="UP000280696"/>
    </source>
</evidence>
<comment type="caution">
    <text evidence="14">The sequence shown here is derived from an EMBL/GenBank/DDBJ whole genome shotgun (WGS) entry which is preliminary data.</text>
</comment>
<dbReference type="GO" id="GO:0005886">
    <property type="term" value="C:plasma membrane"/>
    <property type="evidence" value="ECO:0007669"/>
    <property type="project" value="UniProtKB-SubCell"/>
</dbReference>
<feature type="transmembrane region" description="Helical" evidence="13">
    <location>
        <begin position="268"/>
        <end position="288"/>
    </location>
</feature>
<keyword evidence="10" id="KW-0406">Ion transport</keyword>
<dbReference type="GO" id="GO:0042910">
    <property type="term" value="F:xenobiotic transmembrane transporter activity"/>
    <property type="evidence" value="ECO:0007669"/>
    <property type="project" value="InterPro"/>
</dbReference>
<evidence type="ECO:0000313" key="14">
    <source>
        <dbReference type="EMBL" id="RKI92925.1"/>
    </source>
</evidence>
<evidence type="ECO:0000256" key="8">
    <source>
        <dbReference type="ARBA" id="ARBA00022692"/>
    </source>
</evidence>
<organism evidence="14 15">
    <name type="scientific">Parablautia intestinalis</name>
    <dbReference type="NCBI Taxonomy" id="2320100"/>
    <lineage>
        <taxon>Bacteria</taxon>
        <taxon>Bacillati</taxon>
        <taxon>Bacillota</taxon>
        <taxon>Clostridia</taxon>
        <taxon>Lachnospirales</taxon>
        <taxon>Lachnospiraceae</taxon>
        <taxon>Parablautia</taxon>
    </lineage>
</organism>
<protein>
    <recommendedName>
        <fullName evidence="4">Probable multidrug resistance protein NorM</fullName>
    </recommendedName>
    <alternativeName>
        <fullName evidence="12">Multidrug-efflux transporter</fullName>
    </alternativeName>
</protein>
<keyword evidence="7" id="KW-1003">Cell membrane</keyword>
<accession>A0A3A9B2J2</accession>
<dbReference type="PANTHER" id="PTHR43298">
    <property type="entry name" value="MULTIDRUG RESISTANCE PROTEIN NORM-RELATED"/>
    <property type="match status" value="1"/>
</dbReference>
<keyword evidence="9 13" id="KW-1133">Transmembrane helix</keyword>
<dbReference type="NCBIfam" id="TIGR00797">
    <property type="entry name" value="matE"/>
    <property type="match status" value="1"/>
</dbReference>
<feature type="transmembrane region" description="Helical" evidence="13">
    <location>
        <begin position="345"/>
        <end position="365"/>
    </location>
</feature>
<dbReference type="EMBL" id="RAYQ01000004">
    <property type="protein sequence ID" value="RKI92925.1"/>
    <property type="molecule type" value="Genomic_DNA"/>
</dbReference>
<keyword evidence="8 13" id="KW-0812">Transmembrane</keyword>
<gene>
    <name evidence="14" type="ORF">D7V94_05860</name>
</gene>
<keyword evidence="15" id="KW-1185">Reference proteome</keyword>
<proteinExistence type="inferred from homology"/>
<evidence type="ECO:0000256" key="7">
    <source>
        <dbReference type="ARBA" id="ARBA00022475"/>
    </source>
</evidence>
<dbReference type="AlphaFoldDB" id="A0A3A9B2J2"/>
<comment type="subcellular location">
    <subcellularLocation>
        <location evidence="2">Cell membrane</location>
        <topology evidence="2">Multi-pass membrane protein</topology>
    </subcellularLocation>
</comment>
<dbReference type="Proteomes" id="UP000280696">
    <property type="component" value="Unassembled WGS sequence"/>
</dbReference>
<evidence type="ECO:0000256" key="12">
    <source>
        <dbReference type="ARBA" id="ARBA00031636"/>
    </source>
</evidence>
<dbReference type="InterPro" id="IPR050222">
    <property type="entry name" value="MATE_MdtK"/>
</dbReference>
<feature type="transmembrane region" description="Helical" evidence="13">
    <location>
        <begin position="238"/>
        <end position="256"/>
    </location>
</feature>
<sequence>MAWPAIIESFFVAFAGLVDSLMVSSLGSYAVAAVGLTTQPKFLGLSLFVALNVSISALVARRRGEGRQEDANRILYTAFVFLIIAAIVMSILFVILAGPIIRMCGSTADTHDSAVAYFQIIMGGMIFNCVQMGINSAQRGAGNTKITMRTNVTSNTINIIANYLLINGHFGFPALGIRGAALATVFGTVVACIMSILSIMKPEEFISVPYIIKNKIKPAVSSLINLIRVGYSVFFEQILMRIGFMMTAVMAAHQGTDAMAAHQVGMNIMSLSFSFGDGLQAAAVALIGRSLGAGDRNLAKEYGRICRMLGGTISICLAVIYFAGARFLLGLFFEEEHIVAIGVDIMHVIILVVIFQISQVIYMGCLRGAGDTLYTAMASTVSVTIIRTVVSYAGGYIFGLGIVGIWLGVLGDQVSRFIFASVRFKQGKWTKIKI</sequence>
<feature type="transmembrane region" description="Helical" evidence="13">
    <location>
        <begin position="42"/>
        <end position="61"/>
    </location>
</feature>